<proteinExistence type="predicted"/>
<comment type="caution">
    <text evidence="1">The sequence shown here is derived from an EMBL/GenBank/DDBJ whole genome shotgun (WGS) entry which is preliminary data.</text>
</comment>
<gene>
    <name evidence="1" type="ORF">N5C10_07705</name>
    <name evidence="2" type="ORF">N5C10_07760</name>
</gene>
<evidence type="ECO:0000313" key="2">
    <source>
        <dbReference type="EMBL" id="MDH0969164.1"/>
    </source>
</evidence>
<dbReference type="RefSeq" id="WP_279670040.1">
    <property type="nucleotide sequence ID" value="NZ_JAOCBE010000001.1"/>
</dbReference>
<organism evidence="1 3">
    <name type="scientific">Acinetobacter johnsonii</name>
    <dbReference type="NCBI Taxonomy" id="40214"/>
    <lineage>
        <taxon>Bacteria</taxon>
        <taxon>Pseudomonadati</taxon>
        <taxon>Pseudomonadota</taxon>
        <taxon>Gammaproteobacteria</taxon>
        <taxon>Moraxellales</taxon>
        <taxon>Moraxellaceae</taxon>
        <taxon>Acinetobacter</taxon>
    </lineage>
</organism>
<dbReference type="AlphaFoldDB" id="A0AA42SP72"/>
<evidence type="ECO:0000313" key="1">
    <source>
        <dbReference type="EMBL" id="MDH0969153.1"/>
    </source>
</evidence>
<protein>
    <submittedName>
        <fullName evidence="1">Uncharacterized protein</fullName>
    </submittedName>
</protein>
<sequence length="61" mass="6668">MKNSTAVEIALIPSSQDQDSDLLDQIFGFEPESHASVSCPHCGSLVSYFSDLEFHNCSGEF</sequence>
<dbReference type="EMBL" id="JAOCBE010000001">
    <property type="protein sequence ID" value="MDH0969164.1"/>
    <property type="molecule type" value="Genomic_DNA"/>
</dbReference>
<accession>A0AA42SP72</accession>
<dbReference type="EMBL" id="JAOCBE010000001">
    <property type="protein sequence ID" value="MDH0969153.1"/>
    <property type="molecule type" value="Genomic_DNA"/>
</dbReference>
<reference evidence="1" key="1">
    <citation type="submission" date="2022-09" db="EMBL/GenBank/DDBJ databases">
        <title>Intensive care unit water sources are persistently colonized with multi-drug resistant bacteria and are the site of extensive horizontal gene transfer of antibiotic resistance genes.</title>
        <authorList>
            <person name="Diorio-Toth L."/>
        </authorList>
    </citation>
    <scope>NUCLEOTIDE SEQUENCE</scope>
    <source>
        <strain evidence="1">GD03920</strain>
    </source>
</reference>
<evidence type="ECO:0000313" key="3">
    <source>
        <dbReference type="Proteomes" id="UP001159915"/>
    </source>
</evidence>
<dbReference type="Proteomes" id="UP001159915">
    <property type="component" value="Unassembled WGS sequence"/>
</dbReference>
<name>A0AA42SP72_ACIJO</name>